<dbReference type="InterPro" id="IPR036396">
    <property type="entry name" value="Cyt_P450_sf"/>
</dbReference>
<proteinExistence type="inferred from homology"/>
<dbReference type="Gene3D" id="1.10.630.10">
    <property type="entry name" value="Cytochrome P450"/>
    <property type="match status" value="1"/>
</dbReference>
<dbReference type="SUPFAM" id="SSF48264">
    <property type="entry name" value="Cytochrome P450"/>
    <property type="match status" value="1"/>
</dbReference>
<dbReference type="PANTHER" id="PTHR24305">
    <property type="entry name" value="CYTOCHROME P450"/>
    <property type="match status" value="1"/>
</dbReference>
<keyword evidence="6" id="KW-0408">Iron</keyword>
<evidence type="ECO:0000313" key="8">
    <source>
        <dbReference type="EMBL" id="KAE8414266.1"/>
    </source>
</evidence>
<protein>
    <submittedName>
        <fullName evidence="8">Cytochrome P450</fullName>
    </submittedName>
</protein>
<comment type="cofactor">
    <cofactor evidence="1">
        <name>heme</name>
        <dbReference type="ChEBI" id="CHEBI:30413"/>
    </cofactor>
</comment>
<evidence type="ECO:0000256" key="1">
    <source>
        <dbReference type="ARBA" id="ARBA00001971"/>
    </source>
</evidence>
<reference evidence="8 9" key="1">
    <citation type="submission" date="2019-04" db="EMBL/GenBank/DDBJ databases">
        <authorList>
            <consortium name="DOE Joint Genome Institute"/>
            <person name="Mondo S."/>
            <person name="Kjaerbolling I."/>
            <person name="Vesth T."/>
            <person name="Frisvad J.C."/>
            <person name="Nybo J.L."/>
            <person name="Theobald S."/>
            <person name="Kildgaard S."/>
            <person name="Isbrandt T."/>
            <person name="Kuo A."/>
            <person name="Sato A."/>
            <person name="Lyhne E.K."/>
            <person name="Kogle M.E."/>
            <person name="Wiebenga A."/>
            <person name="Kun R.S."/>
            <person name="Lubbers R.J."/>
            <person name="Makela M.R."/>
            <person name="Barry K."/>
            <person name="Chovatia M."/>
            <person name="Clum A."/>
            <person name="Daum C."/>
            <person name="Haridas S."/>
            <person name="He G."/>
            <person name="LaButti K."/>
            <person name="Lipzen A."/>
            <person name="Riley R."/>
            <person name="Salamov A."/>
            <person name="Simmons B.A."/>
            <person name="Magnuson J.K."/>
            <person name="Henrissat B."/>
            <person name="Mortensen U.H."/>
            <person name="Larsen T.O."/>
            <person name="Devries R.P."/>
            <person name="Grigoriev I.V."/>
            <person name="Machida M."/>
            <person name="Baker S.E."/>
            <person name="Andersen M.R."/>
            <person name="Cantor M.N."/>
            <person name="Hua S.X."/>
        </authorList>
    </citation>
    <scope>NUCLEOTIDE SEQUENCE [LARGE SCALE GENOMIC DNA]</scope>
    <source>
        <strain evidence="8 9">CBS 117616</strain>
    </source>
</reference>
<accession>A0ABQ6WAX1</accession>
<evidence type="ECO:0000256" key="7">
    <source>
        <dbReference type="ARBA" id="ARBA00023033"/>
    </source>
</evidence>
<dbReference type="Proteomes" id="UP000325395">
    <property type="component" value="Unassembled WGS sequence"/>
</dbReference>
<dbReference type="InterPro" id="IPR001128">
    <property type="entry name" value="Cyt_P450"/>
</dbReference>
<evidence type="ECO:0000256" key="4">
    <source>
        <dbReference type="ARBA" id="ARBA00022723"/>
    </source>
</evidence>
<dbReference type="InterPro" id="IPR050121">
    <property type="entry name" value="Cytochrome_P450_monoxygenase"/>
</dbReference>
<comment type="similarity">
    <text evidence="2">Belongs to the cytochrome P450 family.</text>
</comment>
<keyword evidence="9" id="KW-1185">Reference proteome</keyword>
<name>A0ABQ6WAX1_9EURO</name>
<gene>
    <name evidence="8" type="ORF">BDV36DRAFT_286320</name>
</gene>
<evidence type="ECO:0000313" key="9">
    <source>
        <dbReference type="Proteomes" id="UP000325395"/>
    </source>
</evidence>
<sequence>MIVLLCIGLLAIIYLLLLIVYRLYFHPLVKFPGPSLGKITDWYAAWYMWNGSAHTKLYAEHQKYDTAPNAVSICSQTSLYSTMANVCKADSYVVMIDKTTHAFKRKILFQAFTENALKGVQDKTLSHISPFCDMLGTSPTNVWGPSMDVAPLCDYLAFDVISNLCYGQSFNMPGDGRYHYVPKLTKTLSRRTATGRERERARLGNNFSTKDCFHYMLNAVDPKTGQGFTSKELWNESVLLLLAVLFHLAYNKQALQKATIEIRSCFKQVEDIRLGSHLKSCCYLYACIRESMRISPSVANIPPRRVLAGGMTVDGYYMPEGTIVGTPIYSIHHDEDIGPRSCLAKNLAWAELPLTIARVLFLYEIRLPPNHCQDDPGCCSSVPMDQSPQVKLRALVGAAREGPSLQFHARNIIQESIDLT</sequence>
<evidence type="ECO:0000256" key="5">
    <source>
        <dbReference type="ARBA" id="ARBA00023002"/>
    </source>
</evidence>
<evidence type="ECO:0000256" key="6">
    <source>
        <dbReference type="ARBA" id="ARBA00023004"/>
    </source>
</evidence>
<evidence type="ECO:0000256" key="2">
    <source>
        <dbReference type="ARBA" id="ARBA00010617"/>
    </source>
</evidence>
<keyword evidence="7" id="KW-0503">Monooxygenase</keyword>
<dbReference type="EMBL" id="ML735789">
    <property type="protein sequence ID" value="KAE8414266.1"/>
    <property type="molecule type" value="Genomic_DNA"/>
</dbReference>
<keyword evidence="3" id="KW-0349">Heme</keyword>
<organism evidence="8 9">
    <name type="scientific">Aspergillus pseudocaelatus</name>
    <dbReference type="NCBI Taxonomy" id="1825620"/>
    <lineage>
        <taxon>Eukaryota</taxon>
        <taxon>Fungi</taxon>
        <taxon>Dikarya</taxon>
        <taxon>Ascomycota</taxon>
        <taxon>Pezizomycotina</taxon>
        <taxon>Eurotiomycetes</taxon>
        <taxon>Eurotiomycetidae</taxon>
        <taxon>Eurotiales</taxon>
        <taxon>Aspergillaceae</taxon>
        <taxon>Aspergillus</taxon>
        <taxon>Aspergillus subgen. Circumdati</taxon>
    </lineage>
</organism>
<dbReference type="Pfam" id="PF00067">
    <property type="entry name" value="p450"/>
    <property type="match status" value="1"/>
</dbReference>
<dbReference type="PANTHER" id="PTHR24305:SF237">
    <property type="entry name" value="CYTOCHROME P450 MONOOXYGENASE ATNE-RELATED"/>
    <property type="match status" value="1"/>
</dbReference>
<keyword evidence="5" id="KW-0560">Oxidoreductase</keyword>
<keyword evidence="4" id="KW-0479">Metal-binding</keyword>
<evidence type="ECO:0000256" key="3">
    <source>
        <dbReference type="ARBA" id="ARBA00022617"/>
    </source>
</evidence>